<protein>
    <submittedName>
        <fullName evidence="1">Uncharacterized protein</fullName>
    </submittedName>
</protein>
<evidence type="ECO:0000313" key="1">
    <source>
        <dbReference type="EMBL" id="KAG5529105.1"/>
    </source>
</evidence>
<accession>A0AAV6IMK2</accession>
<proteinExistence type="predicted"/>
<evidence type="ECO:0000313" key="2">
    <source>
        <dbReference type="Proteomes" id="UP000823749"/>
    </source>
</evidence>
<keyword evidence="2" id="KW-1185">Reference proteome</keyword>
<reference evidence="1" key="1">
    <citation type="submission" date="2020-08" db="EMBL/GenBank/DDBJ databases">
        <title>Plant Genome Project.</title>
        <authorList>
            <person name="Zhang R.-G."/>
        </authorList>
    </citation>
    <scope>NUCLEOTIDE SEQUENCE</scope>
    <source>
        <strain evidence="1">WSP0</strain>
        <tissue evidence="1">Leaf</tissue>
    </source>
</reference>
<dbReference type="EMBL" id="JACTNZ010000010">
    <property type="protein sequence ID" value="KAG5529105.1"/>
    <property type="molecule type" value="Genomic_DNA"/>
</dbReference>
<gene>
    <name evidence="1" type="ORF">RHGRI_029690</name>
</gene>
<dbReference type="AlphaFoldDB" id="A0AAV6IMK2"/>
<organism evidence="1 2">
    <name type="scientific">Rhododendron griersonianum</name>
    <dbReference type="NCBI Taxonomy" id="479676"/>
    <lineage>
        <taxon>Eukaryota</taxon>
        <taxon>Viridiplantae</taxon>
        <taxon>Streptophyta</taxon>
        <taxon>Embryophyta</taxon>
        <taxon>Tracheophyta</taxon>
        <taxon>Spermatophyta</taxon>
        <taxon>Magnoliopsida</taxon>
        <taxon>eudicotyledons</taxon>
        <taxon>Gunneridae</taxon>
        <taxon>Pentapetalae</taxon>
        <taxon>asterids</taxon>
        <taxon>Ericales</taxon>
        <taxon>Ericaceae</taxon>
        <taxon>Ericoideae</taxon>
        <taxon>Rhodoreae</taxon>
        <taxon>Rhododendron</taxon>
    </lineage>
</organism>
<dbReference type="Proteomes" id="UP000823749">
    <property type="component" value="Chromosome 10"/>
</dbReference>
<sequence>MKANNGLAVKTPMNHMTGIQISWRDVLVSPAPAYWKAPECKLLAVSPELLIGRLQSASSWLSCQKCLLIGRLQSESFWLSCHELKQTIALRYSKRLKALKE</sequence>
<name>A0AAV6IMK2_9ERIC</name>
<comment type="caution">
    <text evidence="1">The sequence shown here is derived from an EMBL/GenBank/DDBJ whole genome shotgun (WGS) entry which is preliminary data.</text>
</comment>